<dbReference type="Proteomes" id="UP001172083">
    <property type="component" value="Unassembled WGS sequence"/>
</dbReference>
<feature type="transmembrane region" description="Helical" evidence="1">
    <location>
        <begin position="12"/>
        <end position="30"/>
    </location>
</feature>
<feature type="transmembrane region" description="Helical" evidence="1">
    <location>
        <begin position="102"/>
        <end position="122"/>
    </location>
</feature>
<organism evidence="2 3">
    <name type="scientific">Agaribacillus aureus</name>
    <dbReference type="NCBI Taxonomy" id="3051825"/>
    <lineage>
        <taxon>Bacteria</taxon>
        <taxon>Pseudomonadati</taxon>
        <taxon>Bacteroidota</taxon>
        <taxon>Cytophagia</taxon>
        <taxon>Cytophagales</taxon>
        <taxon>Splendidivirgaceae</taxon>
        <taxon>Agaribacillus</taxon>
    </lineage>
</organism>
<evidence type="ECO:0000313" key="2">
    <source>
        <dbReference type="EMBL" id="MDN5212672.1"/>
    </source>
</evidence>
<proteinExistence type="predicted"/>
<keyword evidence="1" id="KW-1133">Transmembrane helix</keyword>
<protein>
    <submittedName>
        <fullName evidence="2">Uncharacterized protein</fullName>
    </submittedName>
</protein>
<feature type="transmembrane region" description="Helical" evidence="1">
    <location>
        <begin position="68"/>
        <end position="90"/>
    </location>
</feature>
<comment type="caution">
    <text evidence="2">The sequence shown here is derived from an EMBL/GenBank/DDBJ whole genome shotgun (WGS) entry which is preliminary data.</text>
</comment>
<keyword evidence="1" id="KW-0812">Transmembrane</keyword>
<feature type="transmembrane region" description="Helical" evidence="1">
    <location>
        <begin position="42"/>
        <end position="61"/>
    </location>
</feature>
<reference evidence="2" key="1">
    <citation type="submission" date="2023-06" db="EMBL/GenBank/DDBJ databases">
        <title>Genomic of Agaribacillus aureum.</title>
        <authorList>
            <person name="Wang G."/>
        </authorList>
    </citation>
    <scope>NUCLEOTIDE SEQUENCE</scope>
    <source>
        <strain evidence="2">BMA12</strain>
    </source>
</reference>
<accession>A0ABT8L6L7</accession>
<name>A0ABT8L6L7_9BACT</name>
<evidence type="ECO:0000313" key="3">
    <source>
        <dbReference type="Proteomes" id="UP001172083"/>
    </source>
</evidence>
<keyword evidence="1" id="KW-0472">Membrane</keyword>
<evidence type="ECO:0000256" key="1">
    <source>
        <dbReference type="SAM" id="Phobius"/>
    </source>
</evidence>
<dbReference type="RefSeq" id="WP_346757989.1">
    <property type="nucleotide sequence ID" value="NZ_JAUJEB010000001.1"/>
</dbReference>
<sequence>MNTHNTTPPYLRLTLFTLVVSLAIYVVHWLHPQSIYHNIEFLLAFFYATFLFTYFLISLAFKNKDAKSAVIINLSAVVIRLIACVISAYFFLRNDPENHNVFVTNFLVVYLFYLGFEIYSILSNLRPNLKP</sequence>
<keyword evidence="3" id="KW-1185">Reference proteome</keyword>
<dbReference type="EMBL" id="JAUJEB010000001">
    <property type="protein sequence ID" value="MDN5212672.1"/>
    <property type="molecule type" value="Genomic_DNA"/>
</dbReference>
<gene>
    <name evidence="2" type="ORF">QQ020_11470</name>
</gene>